<name>A0ABQ3HFG5_9ACTN</name>
<dbReference type="InterPro" id="IPR008979">
    <property type="entry name" value="Galactose-bd-like_sf"/>
</dbReference>
<feature type="domain" description="Pyrrolo-quinoline quinone repeat" evidence="2">
    <location>
        <begin position="216"/>
        <end position="323"/>
    </location>
</feature>
<dbReference type="PANTHER" id="PTHR31778:SF2">
    <property type="entry name" value="BUD SITE SELECTION PROTEIN RAX2"/>
    <property type="match status" value="1"/>
</dbReference>
<gene>
    <name evidence="3" type="ORF">GCM10011376_01360</name>
</gene>
<feature type="signal peptide" evidence="1">
    <location>
        <begin position="1"/>
        <end position="16"/>
    </location>
</feature>
<reference evidence="4" key="1">
    <citation type="journal article" date="2019" name="Int. J. Syst. Evol. Microbiol.">
        <title>The Global Catalogue of Microorganisms (GCM) 10K type strain sequencing project: providing services to taxonomists for standard genome sequencing and annotation.</title>
        <authorList>
            <consortium name="The Broad Institute Genomics Platform"/>
            <consortium name="The Broad Institute Genome Sequencing Center for Infectious Disease"/>
            <person name="Wu L."/>
            <person name="Ma J."/>
        </authorList>
    </citation>
    <scope>NUCLEOTIDE SEQUENCE [LARGE SCALE GENOMIC DNA]</scope>
    <source>
        <strain evidence="4">CGMCC 1.12791</strain>
    </source>
</reference>
<dbReference type="Gene3D" id="2.40.10.480">
    <property type="match status" value="1"/>
</dbReference>
<proteinExistence type="predicted"/>
<accession>A0ABQ3HFG5</accession>
<feature type="chain" id="PRO_5046066831" description="Pyrrolo-quinoline quinone repeat domain-containing protein" evidence="1">
    <location>
        <begin position="17"/>
        <end position="533"/>
    </location>
</feature>
<dbReference type="SUPFAM" id="SSF69322">
    <property type="entry name" value="Tricorn protease domain 2"/>
    <property type="match status" value="1"/>
</dbReference>
<evidence type="ECO:0000313" key="4">
    <source>
        <dbReference type="Proteomes" id="UP000597341"/>
    </source>
</evidence>
<dbReference type="Gene3D" id="2.80.10.50">
    <property type="match status" value="1"/>
</dbReference>
<dbReference type="Proteomes" id="UP000597341">
    <property type="component" value="Unassembled WGS sequence"/>
</dbReference>
<dbReference type="Gene3D" id="2.60.120.260">
    <property type="entry name" value="Galactose-binding domain-like"/>
    <property type="match status" value="1"/>
</dbReference>
<dbReference type="SUPFAM" id="SSF49785">
    <property type="entry name" value="Galactose-binding domain-like"/>
    <property type="match status" value="1"/>
</dbReference>
<dbReference type="InterPro" id="IPR002372">
    <property type="entry name" value="PQQ_rpt_dom"/>
</dbReference>
<organism evidence="3 4">
    <name type="scientific">Nocardioides flavus</name>
    <name type="common">ex Wang et al. 2016</name>
    <dbReference type="NCBI Taxonomy" id="2058780"/>
    <lineage>
        <taxon>Bacteria</taxon>
        <taxon>Bacillati</taxon>
        <taxon>Actinomycetota</taxon>
        <taxon>Actinomycetes</taxon>
        <taxon>Propionibacteriales</taxon>
        <taxon>Nocardioidaceae</taxon>
        <taxon>Nocardioides</taxon>
    </lineage>
</organism>
<evidence type="ECO:0000313" key="3">
    <source>
        <dbReference type="EMBL" id="GHE15030.1"/>
    </source>
</evidence>
<keyword evidence="1" id="KW-0732">Signal</keyword>
<evidence type="ECO:0000256" key="1">
    <source>
        <dbReference type="SAM" id="SignalP"/>
    </source>
</evidence>
<dbReference type="EMBL" id="BNAD01000001">
    <property type="protein sequence ID" value="GHE15030.1"/>
    <property type="molecule type" value="Genomic_DNA"/>
</dbReference>
<comment type="caution">
    <text evidence="3">The sequence shown here is derived from an EMBL/GenBank/DDBJ whole genome shotgun (WGS) entry which is preliminary data.</text>
</comment>
<sequence length="533" mass="54918">MLVVIAALLPALPAAADYASQPARATWVPNAAVYAVAVRGDHVYLGGAFTSLRDARTGETVGRTRLARISLATGELDRSWSATANGTVRAMAVSTDGARLFVGGEFSSVNSQARGRIAALTTSTGGLVTAWAASANNTVRAMVVHNGSLYVAGFFTAINGVTRPRAAAVSEASGAVTSFNPRADSPVWALTPSPDGASMLLGGRFTRIGDAPRTYLASVDAASGAVTGWAPPPACTSTTQPCFVLDLAVRGGRVFAAIAGPGGRVTAFDAASGAIRWHARGDGDVQAVAVDDRLVYAGGHYGPTFGGATRYNLAAVDQVTGVLDPQFAPSVSTLYPGVWDLVTTPSHLVAGGGFTNIGGTGQSRIALLPVIAVETAVTRGATWRWTTEPQTAGWQAPNLDDSGWQSGPAQIGYGDGDEATVVPRAFTVYARRSFDVTSASSVTRATLHLLRDDGAVVYLNGTEVLRSNMPTGAIGPSTPGSYTVAGTAESTYYTFALPASLLDEGTNVLAVEVHQESTGSSDVSFDAQLDLTR</sequence>
<dbReference type="PANTHER" id="PTHR31778">
    <property type="entry name" value="BUD SITE SELECTION PROTEIN RAX2"/>
    <property type="match status" value="1"/>
</dbReference>
<evidence type="ECO:0000259" key="2">
    <source>
        <dbReference type="Pfam" id="PF13360"/>
    </source>
</evidence>
<protein>
    <recommendedName>
        <fullName evidence="2">Pyrrolo-quinoline quinone repeat domain-containing protein</fullName>
    </recommendedName>
</protein>
<dbReference type="Pfam" id="PF13360">
    <property type="entry name" value="PQQ_2"/>
    <property type="match status" value="1"/>
</dbReference>
<keyword evidence="4" id="KW-1185">Reference proteome</keyword>